<dbReference type="InterPro" id="IPR016024">
    <property type="entry name" value="ARM-type_fold"/>
</dbReference>
<comment type="caution">
    <text evidence="9">The sequence shown here is derived from an EMBL/GenBank/DDBJ whole genome shotgun (WGS) entry which is preliminary data.</text>
</comment>
<keyword evidence="6" id="KW-0472">Membrane</keyword>
<comment type="similarity">
    <text evidence="2">Belongs to the adaptor complexes large subunit family.</text>
</comment>
<organism evidence="9 10">
    <name type="scientific">Stentor coeruleus</name>
    <dbReference type="NCBI Taxonomy" id="5963"/>
    <lineage>
        <taxon>Eukaryota</taxon>
        <taxon>Sar</taxon>
        <taxon>Alveolata</taxon>
        <taxon>Ciliophora</taxon>
        <taxon>Postciliodesmatophora</taxon>
        <taxon>Heterotrichea</taxon>
        <taxon>Heterotrichida</taxon>
        <taxon>Stentoridae</taxon>
        <taxon>Stentor</taxon>
    </lineage>
</organism>
<keyword evidence="3" id="KW-0813">Transport</keyword>
<evidence type="ECO:0000256" key="2">
    <source>
        <dbReference type="ARBA" id="ARBA00006613"/>
    </source>
</evidence>
<dbReference type="InterPro" id="IPR011989">
    <property type="entry name" value="ARM-like"/>
</dbReference>
<keyword evidence="10" id="KW-1185">Reference proteome</keyword>
<dbReference type="Gene3D" id="1.25.10.10">
    <property type="entry name" value="Leucine-rich Repeat Variant"/>
    <property type="match status" value="1"/>
</dbReference>
<dbReference type="GO" id="GO:0006623">
    <property type="term" value="P:protein targeting to vacuole"/>
    <property type="evidence" value="ECO:0007669"/>
    <property type="project" value="TreeGrafter"/>
</dbReference>
<feature type="compositionally biased region" description="Basic and acidic residues" evidence="7">
    <location>
        <begin position="653"/>
        <end position="675"/>
    </location>
</feature>
<evidence type="ECO:0000256" key="4">
    <source>
        <dbReference type="ARBA" id="ARBA00022737"/>
    </source>
</evidence>
<keyword evidence="5" id="KW-0653">Protein transport</keyword>
<dbReference type="EMBL" id="MPUH01001434">
    <property type="protein sequence ID" value="OMJ67797.1"/>
    <property type="molecule type" value="Genomic_DNA"/>
</dbReference>
<evidence type="ECO:0000256" key="5">
    <source>
        <dbReference type="ARBA" id="ARBA00022927"/>
    </source>
</evidence>
<feature type="region of interest" description="Disordered" evidence="7">
    <location>
        <begin position="625"/>
        <end position="693"/>
    </location>
</feature>
<name>A0A1R2ATF1_9CILI</name>
<dbReference type="InterPro" id="IPR002553">
    <property type="entry name" value="Clathrin/coatomer_adapt-like_N"/>
</dbReference>
<evidence type="ECO:0000256" key="7">
    <source>
        <dbReference type="SAM" id="MobiDB-lite"/>
    </source>
</evidence>
<dbReference type="AlphaFoldDB" id="A0A1R2ATF1"/>
<gene>
    <name evidence="9" type="ORF">SteCoe_34942</name>
</gene>
<keyword evidence="4" id="KW-0677">Repeat</keyword>
<dbReference type="GO" id="GO:0030123">
    <property type="term" value="C:AP-3 adaptor complex"/>
    <property type="evidence" value="ECO:0007669"/>
    <property type="project" value="InterPro"/>
</dbReference>
<dbReference type="PANTHER" id="PTHR22781">
    <property type="entry name" value="DELTA ADAPTIN-RELATED"/>
    <property type="match status" value="1"/>
</dbReference>
<dbReference type="PANTHER" id="PTHR22781:SF12">
    <property type="entry name" value="AP-3 COMPLEX SUBUNIT DELTA-1"/>
    <property type="match status" value="1"/>
</dbReference>
<dbReference type="InterPro" id="IPR017105">
    <property type="entry name" value="AP3_complex_dsu"/>
</dbReference>
<evidence type="ECO:0000256" key="1">
    <source>
        <dbReference type="ARBA" id="ARBA00004308"/>
    </source>
</evidence>
<proteinExistence type="inferred from homology"/>
<evidence type="ECO:0000313" key="9">
    <source>
        <dbReference type="EMBL" id="OMJ67797.1"/>
    </source>
</evidence>
<dbReference type="Proteomes" id="UP000187209">
    <property type="component" value="Unassembled WGS sequence"/>
</dbReference>
<evidence type="ECO:0000313" key="10">
    <source>
        <dbReference type="Proteomes" id="UP000187209"/>
    </source>
</evidence>
<dbReference type="Pfam" id="PF01602">
    <property type="entry name" value="Adaptin_N"/>
    <property type="match status" value="1"/>
</dbReference>
<protein>
    <recommendedName>
        <fullName evidence="8">Clathrin/coatomer adaptor adaptin-like N-terminal domain-containing protein</fullName>
    </recommendedName>
</protein>
<dbReference type="OrthoDB" id="10264595at2759"/>
<evidence type="ECO:0000256" key="3">
    <source>
        <dbReference type="ARBA" id="ARBA00022448"/>
    </source>
</evidence>
<accession>A0A1R2ATF1</accession>
<evidence type="ECO:0000256" key="6">
    <source>
        <dbReference type="ARBA" id="ARBA00023136"/>
    </source>
</evidence>
<evidence type="ECO:0000259" key="8">
    <source>
        <dbReference type="Pfam" id="PF01602"/>
    </source>
</evidence>
<feature type="domain" description="Clathrin/coatomer adaptor adaptin-like N-terminal" evidence="8">
    <location>
        <begin position="28"/>
        <end position="551"/>
    </location>
</feature>
<feature type="compositionally biased region" description="Basic residues" evidence="7">
    <location>
        <begin position="639"/>
        <end position="652"/>
    </location>
</feature>
<comment type="subcellular location">
    <subcellularLocation>
        <location evidence="1">Endomembrane system</location>
    </subcellularLocation>
</comment>
<reference evidence="9 10" key="1">
    <citation type="submission" date="2016-11" db="EMBL/GenBank/DDBJ databases">
        <title>The macronuclear genome of Stentor coeruleus: a giant cell with tiny introns.</title>
        <authorList>
            <person name="Slabodnick M."/>
            <person name="Ruby J.G."/>
            <person name="Reiff S.B."/>
            <person name="Swart E.C."/>
            <person name="Gosai S."/>
            <person name="Prabakaran S."/>
            <person name="Witkowska E."/>
            <person name="Larue G.E."/>
            <person name="Fisher S."/>
            <person name="Freeman R.M."/>
            <person name="Gunawardena J."/>
            <person name="Chu W."/>
            <person name="Stover N.A."/>
            <person name="Gregory B.D."/>
            <person name="Nowacki M."/>
            <person name="Derisi J."/>
            <person name="Roy S.W."/>
            <person name="Marshall W.F."/>
            <person name="Sood P."/>
        </authorList>
    </citation>
    <scope>NUCLEOTIDE SEQUENCE [LARGE SCALE GENOMIC DNA]</scope>
    <source>
        <strain evidence="9">WM001</strain>
    </source>
</reference>
<dbReference type="GO" id="GO:0006896">
    <property type="term" value="P:Golgi to vacuole transport"/>
    <property type="evidence" value="ECO:0007669"/>
    <property type="project" value="TreeGrafter"/>
</dbReference>
<sequence>MSKSATDVIKGLRKGKIDRTAFLTTVYSEIREEVKSSDLVIKTNAIRKLFILALEGYDMEWASFHILEVMSSDKFSQKHSGLLAASQCFKPNSDILFLATNFFRRELVGNNTIDTCISINTLSCIVNADMSKELLNDCVTLLNASKPILRKKVCILFYKLFLQYPDGLIACFERLAEKLRDESPGVVMGTVNTIYELSRINPSFVLFTAQALYEILNTTTNNFVIIKLIKLFIELVKVEPRLLKKISIPFTRILTSNPAKSVEFEVIMAICVLFHDSDDMLRIILQKLPGFLDSHDPNLKYLGLVILHKLIQINIEYAEEYKIFIMEALQSKDVTIRLRALELIKITTTSKSLVETIKNLLIEVEKPTNAGIKEELISSCLYLLSFNQYELVEDFKWMFEVLLQIVNFKTEIHEAQLSSIMLDVVLRVEELREDACELSLNTLEIFDTLKSEKCEALTALIFIIGEFSSYFNEENLGRALSLVTKPRWELLNFHESVYNALSSCVFKIFIRAKEDRIFDACVKKLQENSVQIEHMESQERSLLYLNILTTADKEKLNFVLKPFLPIHPSAQNFIFPPDALQQNFIVNDDELFTTKSDGTIEYYYYREEDFGDIPMTDQEKKVAKQNIKDKQMQDPYYIKPKKGKKKKGKKSKKLEEKVEEIKENPDIIKDEEAKKPPSPKKYSVNRAEPLIPT</sequence>
<dbReference type="GO" id="GO:0010008">
    <property type="term" value="C:endosome membrane"/>
    <property type="evidence" value="ECO:0007669"/>
    <property type="project" value="TreeGrafter"/>
</dbReference>
<dbReference type="SUPFAM" id="SSF48371">
    <property type="entry name" value="ARM repeat"/>
    <property type="match status" value="1"/>
</dbReference>